<dbReference type="EMBL" id="QGGO01000010">
    <property type="protein sequence ID" value="PWK26775.1"/>
    <property type="molecule type" value="Genomic_DNA"/>
</dbReference>
<accession>A0A316E8T5</accession>
<dbReference type="OrthoDB" id="660167at2"/>
<protein>
    <recommendedName>
        <fullName evidence="3">IPT/TIG domain-containing protein</fullName>
    </recommendedName>
</protein>
<dbReference type="PROSITE" id="PS51257">
    <property type="entry name" value="PROKAR_LIPOPROTEIN"/>
    <property type="match status" value="1"/>
</dbReference>
<gene>
    <name evidence="1" type="ORF">LV89_02284</name>
</gene>
<evidence type="ECO:0008006" key="3">
    <source>
        <dbReference type="Google" id="ProtNLM"/>
    </source>
</evidence>
<name>A0A316E8T5_9BACT</name>
<dbReference type="Proteomes" id="UP000245489">
    <property type="component" value="Unassembled WGS sequence"/>
</dbReference>
<evidence type="ECO:0000313" key="1">
    <source>
        <dbReference type="EMBL" id="PWK26775.1"/>
    </source>
</evidence>
<sequence length="382" mass="42170">MKKTIDFIFSKLTALMLLVTLVSVTMLSSCIEDETGIPKFSTGTPSITKVYLLDTIARYKDSSIVGAEPYKLLVINGQNIGGVVNAYFNGYNSAFNPTYNTDTHLIITLPGGVPTDSTADNKLRLVTSHGEAVFNFKVIAKPAVYSTDKITFGSDRGDITLTGKNFSDVTSVVFSKTTTAVKIISKTKDKVGNETIVLRFPSTNISQTTLDITNSSGVVTTRGLEFVNADVALQIFTEDFGKDFGNNSWGDPLIVNSDQAYAGKKSLVKTFAAGNWHMAAFSNWWPSVEYSADYKYLTFAIKGGENAISFWIQSDASKVGFGNYLDKNKIDVAPKVWNYYKIALADLDFWYPGTTLKQFGWRLKGPDKTETLYFDDVMFIKK</sequence>
<organism evidence="1 2">
    <name type="scientific">Arcicella aurantiaca</name>
    <dbReference type="NCBI Taxonomy" id="591202"/>
    <lineage>
        <taxon>Bacteria</taxon>
        <taxon>Pseudomonadati</taxon>
        <taxon>Bacteroidota</taxon>
        <taxon>Cytophagia</taxon>
        <taxon>Cytophagales</taxon>
        <taxon>Flectobacillaceae</taxon>
        <taxon>Arcicella</taxon>
    </lineage>
</organism>
<comment type="caution">
    <text evidence="1">The sequence shown here is derived from an EMBL/GenBank/DDBJ whole genome shotgun (WGS) entry which is preliminary data.</text>
</comment>
<keyword evidence="2" id="KW-1185">Reference proteome</keyword>
<dbReference type="RefSeq" id="WP_146199145.1">
    <property type="nucleotide sequence ID" value="NZ_QGGO01000010.1"/>
</dbReference>
<dbReference type="AlphaFoldDB" id="A0A316E8T5"/>
<dbReference type="Gene3D" id="2.60.40.10">
    <property type="entry name" value="Immunoglobulins"/>
    <property type="match status" value="1"/>
</dbReference>
<reference evidence="1 2" key="1">
    <citation type="submission" date="2018-05" db="EMBL/GenBank/DDBJ databases">
        <title>Genomic Encyclopedia of Archaeal and Bacterial Type Strains, Phase II (KMG-II): from individual species to whole genera.</title>
        <authorList>
            <person name="Goeker M."/>
        </authorList>
    </citation>
    <scope>NUCLEOTIDE SEQUENCE [LARGE SCALE GENOMIC DNA]</scope>
    <source>
        <strain evidence="1 2">DSM 22214</strain>
    </source>
</reference>
<proteinExistence type="predicted"/>
<dbReference type="InterPro" id="IPR013783">
    <property type="entry name" value="Ig-like_fold"/>
</dbReference>
<evidence type="ECO:0000313" key="2">
    <source>
        <dbReference type="Proteomes" id="UP000245489"/>
    </source>
</evidence>